<sequence length="164" mass="19223">MRRYENIRKCTPPTAIPRKVCRVQCRSWHDMTTNKINAPYDECMYVFNLAYLYAVNGRLVLRQPMDRFSPQQGLFTQLQYCCPATDESCHGLSPFPHRLGSSGMGSWCLVLRARRALLLRGRRLNIHSPRITGTDQRHDVYRRESMKGHRQYLVDIVLFHFPHG</sequence>
<dbReference type="RefSeq" id="XP_033384857.1">
    <property type="nucleotide sequence ID" value="XM_033521853.1"/>
</dbReference>
<protein>
    <submittedName>
        <fullName evidence="1">Uncharacterized protein</fullName>
    </submittedName>
</protein>
<dbReference type="EMBL" id="ML978069">
    <property type="protein sequence ID" value="KAF2016518.1"/>
    <property type="molecule type" value="Genomic_DNA"/>
</dbReference>
<keyword evidence="2" id="KW-1185">Reference proteome</keyword>
<proteinExistence type="predicted"/>
<gene>
    <name evidence="1" type="ORF">BU24DRAFT_203474</name>
</gene>
<dbReference type="Proteomes" id="UP000799778">
    <property type="component" value="Unassembled WGS sequence"/>
</dbReference>
<name>A0A6A5XTA4_9PLEO</name>
<organism evidence="1 2">
    <name type="scientific">Aaosphaeria arxii CBS 175.79</name>
    <dbReference type="NCBI Taxonomy" id="1450172"/>
    <lineage>
        <taxon>Eukaryota</taxon>
        <taxon>Fungi</taxon>
        <taxon>Dikarya</taxon>
        <taxon>Ascomycota</taxon>
        <taxon>Pezizomycotina</taxon>
        <taxon>Dothideomycetes</taxon>
        <taxon>Pleosporomycetidae</taxon>
        <taxon>Pleosporales</taxon>
        <taxon>Pleosporales incertae sedis</taxon>
        <taxon>Aaosphaeria</taxon>
    </lineage>
</organism>
<evidence type="ECO:0000313" key="2">
    <source>
        <dbReference type="Proteomes" id="UP000799778"/>
    </source>
</evidence>
<dbReference type="AlphaFoldDB" id="A0A6A5XTA4"/>
<accession>A0A6A5XTA4</accession>
<reference evidence="1" key="1">
    <citation type="journal article" date="2020" name="Stud. Mycol.">
        <title>101 Dothideomycetes genomes: a test case for predicting lifestyles and emergence of pathogens.</title>
        <authorList>
            <person name="Haridas S."/>
            <person name="Albert R."/>
            <person name="Binder M."/>
            <person name="Bloem J."/>
            <person name="Labutti K."/>
            <person name="Salamov A."/>
            <person name="Andreopoulos B."/>
            <person name="Baker S."/>
            <person name="Barry K."/>
            <person name="Bills G."/>
            <person name="Bluhm B."/>
            <person name="Cannon C."/>
            <person name="Castanera R."/>
            <person name="Culley D."/>
            <person name="Daum C."/>
            <person name="Ezra D."/>
            <person name="Gonzalez J."/>
            <person name="Henrissat B."/>
            <person name="Kuo A."/>
            <person name="Liang C."/>
            <person name="Lipzen A."/>
            <person name="Lutzoni F."/>
            <person name="Magnuson J."/>
            <person name="Mondo S."/>
            <person name="Nolan M."/>
            <person name="Ohm R."/>
            <person name="Pangilinan J."/>
            <person name="Park H.-J."/>
            <person name="Ramirez L."/>
            <person name="Alfaro M."/>
            <person name="Sun H."/>
            <person name="Tritt A."/>
            <person name="Yoshinaga Y."/>
            <person name="Zwiers L.-H."/>
            <person name="Turgeon B."/>
            <person name="Goodwin S."/>
            <person name="Spatafora J."/>
            <person name="Crous P."/>
            <person name="Grigoriev I."/>
        </authorList>
    </citation>
    <scope>NUCLEOTIDE SEQUENCE</scope>
    <source>
        <strain evidence="1">CBS 175.79</strain>
    </source>
</reference>
<evidence type="ECO:0000313" key="1">
    <source>
        <dbReference type="EMBL" id="KAF2016518.1"/>
    </source>
</evidence>
<dbReference type="GeneID" id="54279250"/>